<name>A0ABS8K7X1_9BURK</name>
<evidence type="ECO:0000256" key="2">
    <source>
        <dbReference type="SAM" id="Phobius"/>
    </source>
</evidence>
<protein>
    <recommendedName>
        <fullName evidence="5">Transmembrane protein</fullName>
    </recommendedName>
</protein>
<keyword evidence="2" id="KW-1133">Transmembrane helix</keyword>
<dbReference type="EMBL" id="JAJITC010000001">
    <property type="protein sequence ID" value="MCC8400598.1"/>
    <property type="molecule type" value="Genomic_DNA"/>
</dbReference>
<keyword evidence="2" id="KW-0812">Transmembrane</keyword>
<accession>A0ABS8K7X1</accession>
<feature type="transmembrane region" description="Helical" evidence="2">
    <location>
        <begin position="34"/>
        <end position="56"/>
    </location>
</feature>
<reference evidence="3 4" key="1">
    <citation type="submission" date="2021-11" db="EMBL/GenBank/DDBJ databases">
        <authorList>
            <person name="Oh E.-T."/>
            <person name="Kim S.-B."/>
        </authorList>
    </citation>
    <scope>NUCLEOTIDE SEQUENCE [LARGE SCALE GENOMIC DNA]</scope>
    <source>
        <strain evidence="3 4">MMS20-SJTN17</strain>
    </source>
</reference>
<evidence type="ECO:0000313" key="4">
    <source>
        <dbReference type="Proteomes" id="UP001430614"/>
    </source>
</evidence>
<feature type="transmembrane region" description="Helical" evidence="2">
    <location>
        <begin position="76"/>
        <end position="100"/>
    </location>
</feature>
<evidence type="ECO:0000313" key="3">
    <source>
        <dbReference type="EMBL" id="MCC8400598.1"/>
    </source>
</evidence>
<feature type="transmembrane region" description="Helical" evidence="2">
    <location>
        <begin position="284"/>
        <end position="309"/>
    </location>
</feature>
<proteinExistence type="predicted"/>
<dbReference type="RefSeq" id="WP_230559509.1">
    <property type="nucleotide sequence ID" value="NZ_JAJITC010000001.1"/>
</dbReference>
<organism evidence="3 4">
    <name type="scientific">Paraburkholderia translucens</name>
    <dbReference type="NCBI Taxonomy" id="2886945"/>
    <lineage>
        <taxon>Bacteria</taxon>
        <taxon>Pseudomonadati</taxon>
        <taxon>Pseudomonadota</taxon>
        <taxon>Betaproteobacteria</taxon>
        <taxon>Burkholderiales</taxon>
        <taxon>Burkholderiaceae</taxon>
        <taxon>Paraburkholderia</taxon>
    </lineage>
</organism>
<feature type="coiled-coil region" evidence="1">
    <location>
        <begin position="253"/>
        <end position="280"/>
    </location>
</feature>
<gene>
    <name evidence="3" type="ORF">LJ655_01595</name>
</gene>
<keyword evidence="2" id="KW-0472">Membrane</keyword>
<evidence type="ECO:0008006" key="5">
    <source>
        <dbReference type="Google" id="ProtNLM"/>
    </source>
</evidence>
<evidence type="ECO:0000256" key="1">
    <source>
        <dbReference type="SAM" id="Coils"/>
    </source>
</evidence>
<dbReference type="Proteomes" id="UP001430614">
    <property type="component" value="Unassembled WGS sequence"/>
</dbReference>
<keyword evidence="4" id="KW-1185">Reference proteome</keyword>
<sequence length="316" mass="32459">MDETHSATAVHHSAFTADPADAAPHDRLSSAVSWGAILAGATGAAAFSLILLALGTGLGLSTLSPWTSPGGGSGKAFGVAAIVWICVTQILTSGLGGYLAGRLRRRWIAADADEIHFRDTAHGFLSWAAATLFTAAVLTTALAGLVHAGSQASAPAANRAASLGEPLALQRGDAAAADRVWPVGYFVDSLFRQPSAAAASAAPPVAAADAPRVEVTRIFLNSVAAHAPLAREDSAYVGRLIARQTGLAPQAAQARVDATYEQLQQKLDQLDDAARAAADKARKAAIYASLWLFVSLLMGAFSASLAAAWGGRQRDL</sequence>
<keyword evidence="1" id="KW-0175">Coiled coil</keyword>
<comment type="caution">
    <text evidence="3">The sequence shown here is derived from an EMBL/GenBank/DDBJ whole genome shotgun (WGS) entry which is preliminary data.</text>
</comment>